<dbReference type="SUPFAM" id="SSF52540">
    <property type="entry name" value="P-loop containing nucleoside triphosphate hydrolases"/>
    <property type="match status" value="1"/>
</dbReference>
<dbReference type="Gene3D" id="3.40.50.300">
    <property type="entry name" value="P-loop containing nucleotide triphosphate hydrolases"/>
    <property type="match status" value="2"/>
</dbReference>
<dbReference type="Pfam" id="PF22527">
    <property type="entry name" value="DEXQc_Suv3"/>
    <property type="match status" value="1"/>
</dbReference>
<evidence type="ECO:0000256" key="3">
    <source>
        <dbReference type="ARBA" id="ARBA00022806"/>
    </source>
</evidence>
<dbReference type="GO" id="GO:0005524">
    <property type="term" value="F:ATP binding"/>
    <property type="evidence" value="ECO:0007669"/>
    <property type="project" value="UniProtKB-KW"/>
</dbReference>
<dbReference type="InterPro" id="IPR027417">
    <property type="entry name" value="P-loop_NTPase"/>
</dbReference>
<protein>
    <submittedName>
        <fullName evidence="8">ATP-dependent RNA helicase SUPV3L1/SUV3</fullName>
    </submittedName>
</protein>
<dbReference type="PANTHER" id="PTHR12131:SF1">
    <property type="entry name" value="ATP-DEPENDENT RNA HELICASE SUPV3L1, MITOCHONDRIAL-RELATED"/>
    <property type="match status" value="1"/>
</dbReference>
<evidence type="ECO:0000256" key="2">
    <source>
        <dbReference type="ARBA" id="ARBA00022801"/>
    </source>
</evidence>
<evidence type="ECO:0000313" key="9">
    <source>
        <dbReference type="Proteomes" id="UP000219546"/>
    </source>
</evidence>
<dbReference type="GO" id="GO:0016787">
    <property type="term" value="F:hydrolase activity"/>
    <property type="evidence" value="ECO:0007669"/>
    <property type="project" value="UniProtKB-KW"/>
</dbReference>
<feature type="domain" description="Helicase ATP-binding" evidence="6">
    <location>
        <begin position="344"/>
        <end position="477"/>
    </location>
</feature>
<dbReference type="Proteomes" id="UP000219546">
    <property type="component" value="Unassembled WGS sequence"/>
</dbReference>
<feature type="coiled-coil region" evidence="5">
    <location>
        <begin position="132"/>
        <end position="162"/>
    </location>
</feature>
<dbReference type="GO" id="GO:0004386">
    <property type="term" value="F:helicase activity"/>
    <property type="evidence" value="ECO:0007669"/>
    <property type="project" value="UniProtKB-KW"/>
</dbReference>
<dbReference type="RefSeq" id="WP_245855623.1">
    <property type="nucleotide sequence ID" value="NZ_JBEPMQ010000001.1"/>
</dbReference>
<keyword evidence="9" id="KW-1185">Reference proteome</keyword>
<evidence type="ECO:0000313" key="8">
    <source>
        <dbReference type="EMBL" id="SNX68845.1"/>
    </source>
</evidence>
<keyword evidence="5" id="KW-0175">Coiled coil</keyword>
<dbReference type="InterPro" id="IPR001650">
    <property type="entry name" value="Helicase_C-like"/>
</dbReference>
<evidence type="ECO:0000259" key="7">
    <source>
        <dbReference type="PROSITE" id="PS51194"/>
    </source>
</evidence>
<dbReference type="InterPro" id="IPR055206">
    <property type="entry name" value="DEXQc_SUV3"/>
</dbReference>
<dbReference type="SMART" id="SM00490">
    <property type="entry name" value="HELICc"/>
    <property type="match status" value="1"/>
</dbReference>
<dbReference type="InterPro" id="IPR014001">
    <property type="entry name" value="Helicase_ATP-bd"/>
</dbReference>
<dbReference type="PANTHER" id="PTHR12131">
    <property type="entry name" value="ATP-DEPENDENT RNA AND DNA HELICASE"/>
    <property type="match status" value="1"/>
</dbReference>
<name>A0A285CN38_9BACI</name>
<reference evidence="8 9" key="1">
    <citation type="submission" date="2017-08" db="EMBL/GenBank/DDBJ databases">
        <authorList>
            <person name="de Groot N.N."/>
        </authorList>
    </citation>
    <scope>NUCLEOTIDE SEQUENCE [LARGE SCALE GENOMIC DNA]</scope>
    <source>
        <strain evidence="8 9">JC228</strain>
    </source>
</reference>
<accession>A0A285CN38</accession>
<proteinExistence type="predicted"/>
<gene>
    <name evidence="8" type="ORF">SAMN05877753_102758</name>
</gene>
<evidence type="ECO:0000256" key="5">
    <source>
        <dbReference type="SAM" id="Coils"/>
    </source>
</evidence>
<sequence length="628" mass="73761">MEQLEALYQRAIENTKKLVDADIDSYLGSQEDMSSFEQYVRERGPYITQLWLNVWLNLTNSHLSKAEKKFYLSEAGFAVDGMAKKLINDLFRTEMRSYKSFDVLEWLKATYAHKKELWNERYEKARAAYLIEEEERQRRERMKKMRGKLEREIHKLLQQNEEKLYIWVRYSFALQMKKDVNRTGYVPSSKFINIETFLEELSEPPYQTFHWRQNDYFEKYERIINEQLFDYAPKLIKNAVSPYIFNQFRETFNQALTENLLKEMLEEILFDSAIDIFEYLLEEYYFDLVKLAELPFDEVAHLEIYEQDVASREQKIEEEKAEIRRKQEVEARMIEDIFGREYHTSTIRNIQYVLHIGETNTGKTFHALEKMKAAESGLYLAPLRLLALEVYDKLNSEGTPCSLKTGEEEKIIPGANHISCTVEMFHEKDYYDVVVIDEAQMIADKDRGFSWFKAITKANAREVHIIGSRNVKELLLSLLEDAPVEINEYSRDIPLEIESNTFTLKHSKKGDALVCFSRRRVLETASILQSYGHSVSMIYGSMPPETRKKQIERFINGDTRVIVATDAIGMGLNLPIQRIVFLENEKFDGTRRRRLTSQEVKQIAGRAGRKGIYNVGKVAFTTDIKHIV</sequence>
<evidence type="ECO:0000256" key="1">
    <source>
        <dbReference type="ARBA" id="ARBA00022741"/>
    </source>
</evidence>
<feature type="domain" description="Helicase C-terminal" evidence="7">
    <location>
        <begin position="470"/>
        <end position="628"/>
    </location>
</feature>
<dbReference type="PROSITE" id="PS51192">
    <property type="entry name" value="HELICASE_ATP_BIND_1"/>
    <property type="match status" value="1"/>
</dbReference>
<dbReference type="AlphaFoldDB" id="A0A285CN38"/>
<keyword evidence="3 8" id="KW-0347">Helicase</keyword>
<feature type="coiled-coil region" evidence="5">
    <location>
        <begin position="302"/>
        <end position="336"/>
    </location>
</feature>
<dbReference type="InterPro" id="IPR050699">
    <property type="entry name" value="RNA-DNA_Helicase"/>
</dbReference>
<dbReference type="Pfam" id="PF00271">
    <property type="entry name" value="Helicase_C"/>
    <property type="match status" value="1"/>
</dbReference>
<dbReference type="PROSITE" id="PS51194">
    <property type="entry name" value="HELICASE_CTER"/>
    <property type="match status" value="1"/>
</dbReference>
<keyword evidence="2" id="KW-0378">Hydrolase</keyword>
<evidence type="ECO:0000256" key="4">
    <source>
        <dbReference type="ARBA" id="ARBA00022840"/>
    </source>
</evidence>
<dbReference type="EMBL" id="OAOP01000002">
    <property type="protein sequence ID" value="SNX68845.1"/>
    <property type="molecule type" value="Genomic_DNA"/>
</dbReference>
<evidence type="ECO:0000259" key="6">
    <source>
        <dbReference type="PROSITE" id="PS51192"/>
    </source>
</evidence>
<keyword evidence="1" id="KW-0547">Nucleotide-binding</keyword>
<dbReference type="SMART" id="SM00487">
    <property type="entry name" value="DEXDc"/>
    <property type="match status" value="1"/>
</dbReference>
<organism evidence="8 9">
    <name type="scientific">Bacillus oleivorans</name>
    <dbReference type="NCBI Taxonomy" id="1448271"/>
    <lineage>
        <taxon>Bacteria</taxon>
        <taxon>Bacillati</taxon>
        <taxon>Bacillota</taxon>
        <taxon>Bacilli</taxon>
        <taxon>Bacillales</taxon>
        <taxon>Bacillaceae</taxon>
        <taxon>Bacillus</taxon>
    </lineage>
</organism>
<keyword evidence="4" id="KW-0067">ATP-binding</keyword>